<keyword evidence="3" id="KW-1185">Reference proteome</keyword>
<dbReference type="RefSeq" id="WP_265269353.1">
    <property type="nucleotide sequence ID" value="NZ_JANFAV010000009.1"/>
</dbReference>
<dbReference type="InterPro" id="IPR000120">
    <property type="entry name" value="Amidase"/>
</dbReference>
<dbReference type="Proteomes" id="UP001165565">
    <property type="component" value="Unassembled WGS sequence"/>
</dbReference>
<dbReference type="Pfam" id="PF01425">
    <property type="entry name" value="Amidase"/>
    <property type="match status" value="1"/>
</dbReference>
<evidence type="ECO:0000313" key="3">
    <source>
        <dbReference type="Proteomes" id="UP001165565"/>
    </source>
</evidence>
<dbReference type="GO" id="GO:0003824">
    <property type="term" value="F:catalytic activity"/>
    <property type="evidence" value="ECO:0007669"/>
    <property type="project" value="InterPro"/>
</dbReference>
<dbReference type="EMBL" id="JANFAV010000009">
    <property type="protein sequence ID" value="MCW6535922.1"/>
    <property type="molecule type" value="Genomic_DNA"/>
</dbReference>
<dbReference type="SUPFAM" id="SSF75304">
    <property type="entry name" value="Amidase signature (AS) enzymes"/>
    <property type="match status" value="1"/>
</dbReference>
<evidence type="ECO:0000259" key="1">
    <source>
        <dbReference type="Pfam" id="PF01425"/>
    </source>
</evidence>
<protein>
    <submittedName>
        <fullName evidence="2">Amidase</fullName>
    </submittedName>
</protein>
<dbReference type="InterPro" id="IPR023631">
    <property type="entry name" value="Amidase_dom"/>
</dbReference>
<name>A0AA42CRB8_9SPHN</name>
<evidence type="ECO:0000313" key="2">
    <source>
        <dbReference type="EMBL" id="MCW6535922.1"/>
    </source>
</evidence>
<reference evidence="2" key="1">
    <citation type="submission" date="2022-06" db="EMBL/GenBank/DDBJ databases">
        <title>Sphingomonas sp. nov. isolated from rhizosphere soil of tomato.</title>
        <authorList>
            <person name="Dong H."/>
            <person name="Gao R."/>
        </authorList>
    </citation>
    <scope>NUCLEOTIDE SEQUENCE</scope>
    <source>
        <strain evidence="2">MMSM24</strain>
    </source>
</reference>
<dbReference type="AlphaFoldDB" id="A0AA42CRB8"/>
<comment type="caution">
    <text evidence="2">The sequence shown here is derived from an EMBL/GenBank/DDBJ whole genome shotgun (WGS) entry which is preliminary data.</text>
</comment>
<accession>A0AA42CRB8</accession>
<gene>
    <name evidence="2" type="ORF">NEE01_14150</name>
</gene>
<sequence>MAAPDDICLRGGVATFGAQLRRGELTSRDLTLAFLDRIDSLDPGLRSYARVMRDDALADAECADREIAAGLDRGALHGIPVAIKDLIDIADAPTLAGMPFRADHKAVRDATIVARLRRAGAVILGKLSMTEGATILHHPHVPAPVNPWRAGHSSGFSSSGSGVAVAARLCVAALGSDTGGSVRIPSAFNGVTGVKTTWGRVSRDGVWPLVEALDTIGPMARSAADAAAMLGAIAGADPHDPTAAPAPVPDYRRALDEGVDGLTIGVDWDRIERECDPPVITALCHTADMLVAAGARLRAVTLPATHTAAFGAILTAGVADAHRETFPTHAASYGPGLAAMLASATELEARDVAAAMNAADRYTGQINALFEGIDLLLVPALPYPAPPAAVLEATLLAGGEAFERFFLYTLPFNISRHPTITFPAGFSDDGLPCAAQLVGAHFSESTLLRAAHRFQSMTDWHTRHPAIG</sequence>
<proteinExistence type="predicted"/>
<dbReference type="PANTHER" id="PTHR11895">
    <property type="entry name" value="TRANSAMIDASE"/>
    <property type="match status" value="1"/>
</dbReference>
<dbReference type="PANTHER" id="PTHR11895:SF176">
    <property type="entry name" value="AMIDASE AMID-RELATED"/>
    <property type="match status" value="1"/>
</dbReference>
<feature type="domain" description="Amidase" evidence="1">
    <location>
        <begin position="29"/>
        <end position="448"/>
    </location>
</feature>
<dbReference type="Gene3D" id="3.90.1300.10">
    <property type="entry name" value="Amidase signature (AS) domain"/>
    <property type="match status" value="1"/>
</dbReference>
<organism evidence="2 3">
    <name type="scientific">Sphingomonas lycopersici</name>
    <dbReference type="NCBI Taxonomy" id="2951807"/>
    <lineage>
        <taxon>Bacteria</taxon>
        <taxon>Pseudomonadati</taxon>
        <taxon>Pseudomonadota</taxon>
        <taxon>Alphaproteobacteria</taxon>
        <taxon>Sphingomonadales</taxon>
        <taxon>Sphingomonadaceae</taxon>
        <taxon>Sphingomonas</taxon>
    </lineage>
</organism>
<dbReference type="InterPro" id="IPR036928">
    <property type="entry name" value="AS_sf"/>
</dbReference>